<gene>
    <name evidence="1" type="ORF">J1N35_020458</name>
</gene>
<proteinExistence type="predicted"/>
<evidence type="ECO:0000313" key="2">
    <source>
        <dbReference type="Proteomes" id="UP000828251"/>
    </source>
</evidence>
<keyword evidence="2" id="KW-1185">Reference proteome</keyword>
<evidence type="ECO:0000313" key="1">
    <source>
        <dbReference type="EMBL" id="KAH1080697.1"/>
    </source>
</evidence>
<reference evidence="1 2" key="1">
    <citation type="journal article" date="2021" name="Plant Biotechnol. J.">
        <title>Multi-omics assisted identification of the key and species-specific regulatory components of drought-tolerant mechanisms in Gossypium stocksii.</title>
        <authorList>
            <person name="Yu D."/>
            <person name="Ke L."/>
            <person name="Zhang D."/>
            <person name="Wu Y."/>
            <person name="Sun Y."/>
            <person name="Mei J."/>
            <person name="Sun J."/>
            <person name="Sun Y."/>
        </authorList>
    </citation>
    <scope>NUCLEOTIDE SEQUENCE [LARGE SCALE GENOMIC DNA]</scope>
    <source>
        <strain evidence="2">cv. E1</strain>
        <tissue evidence="1">Leaf</tissue>
    </source>
</reference>
<dbReference type="EMBL" id="JAIQCV010000007">
    <property type="protein sequence ID" value="KAH1080697.1"/>
    <property type="molecule type" value="Genomic_DNA"/>
</dbReference>
<name>A0A9D3VEL1_9ROSI</name>
<organism evidence="1 2">
    <name type="scientific">Gossypium stocksii</name>
    <dbReference type="NCBI Taxonomy" id="47602"/>
    <lineage>
        <taxon>Eukaryota</taxon>
        <taxon>Viridiplantae</taxon>
        <taxon>Streptophyta</taxon>
        <taxon>Embryophyta</taxon>
        <taxon>Tracheophyta</taxon>
        <taxon>Spermatophyta</taxon>
        <taxon>Magnoliopsida</taxon>
        <taxon>eudicotyledons</taxon>
        <taxon>Gunneridae</taxon>
        <taxon>Pentapetalae</taxon>
        <taxon>rosids</taxon>
        <taxon>malvids</taxon>
        <taxon>Malvales</taxon>
        <taxon>Malvaceae</taxon>
        <taxon>Malvoideae</taxon>
        <taxon>Gossypium</taxon>
    </lineage>
</organism>
<dbReference type="Proteomes" id="UP000828251">
    <property type="component" value="Unassembled WGS sequence"/>
</dbReference>
<protein>
    <submittedName>
        <fullName evidence="1">Uncharacterized protein</fullName>
    </submittedName>
</protein>
<dbReference type="AlphaFoldDB" id="A0A9D3VEL1"/>
<sequence length="122" mass="13235">MAGFPASRSTDWIVGNIRNCLNIVTPGLEWGLLLDVLNADQYTYVGADSLGLNAHLLAPDIGWVKLNCDGVIYPISNEASHTGSPWSLLRLILPMITCINSSLKASIALWVISIIGELCNRQ</sequence>
<accession>A0A9D3VEL1</accession>
<comment type="caution">
    <text evidence="1">The sequence shown here is derived from an EMBL/GenBank/DDBJ whole genome shotgun (WGS) entry which is preliminary data.</text>
</comment>